<dbReference type="Proteomes" id="UP000007796">
    <property type="component" value="Unassembled WGS sequence"/>
</dbReference>
<keyword evidence="1" id="KW-0430">Lectin</keyword>
<dbReference type="GeneID" id="25977263"/>
<dbReference type="GO" id="GO:0030246">
    <property type="term" value="F:carbohydrate binding"/>
    <property type="evidence" value="ECO:0007669"/>
    <property type="project" value="UniProtKB-KW"/>
</dbReference>
<proteinExistence type="predicted"/>
<name>F0XAN1_GROCL</name>
<dbReference type="STRING" id="655863.F0XAN1"/>
<dbReference type="Gene3D" id="2.60.270.20">
    <property type="entry name" value="Cytolysin/lectin"/>
    <property type="match status" value="1"/>
</dbReference>
<dbReference type="OrthoDB" id="4791458at2759"/>
<accession>F0XAN1</accession>
<sequence>MAELTFNKPTEVEAPGYGIWVHHRLSAPDLTLIDFDFDVGSSVEPTFDGHKLIMKGSGTSGLLRFRSSNGEEVGIVVGVHNYKRWCHIVTDFGINETSHARRAKYYSDDAAFSGQLWAQAESFTTTSSKGRPVLIDYFVKEGNDMHATVKY</sequence>
<dbReference type="AlphaFoldDB" id="F0XAN1"/>
<evidence type="ECO:0000313" key="1">
    <source>
        <dbReference type="EMBL" id="EFX06021.1"/>
    </source>
</evidence>
<dbReference type="HOGENOM" id="CLU_122482_0_0_1"/>
<dbReference type="SUPFAM" id="SSF63724">
    <property type="entry name" value="Cytolysin/lectin"/>
    <property type="match status" value="1"/>
</dbReference>
<dbReference type="Pfam" id="PF07367">
    <property type="entry name" value="FB_lectin"/>
    <property type="match status" value="1"/>
</dbReference>
<protein>
    <submittedName>
        <fullName evidence="1">Fungal fruit body lectin</fullName>
    </submittedName>
</protein>
<gene>
    <name evidence="1" type="ORF">CMQ_4090</name>
</gene>
<dbReference type="InterPro" id="IPR009960">
    <property type="entry name" value="Fruit_body_lectin_fun"/>
</dbReference>
<keyword evidence="2" id="KW-1185">Reference proteome</keyword>
<reference evidence="1 2" key="1">
    <citation type="journal article" date="2011" name="Proc. Natl. Acad. Sci. U.S.A.">
        <title>Genome and transcriptome analyses of the mountain pine beetle-fungal symbiont Grosmannia clavigera, a lodgepole pine pathogen.</title>
        <authorList>
            <person name="DiGuistini S."/>
            <person name="Wang Y."/>
            <person name="Liao N.Y."/>
            <person name="Taylor G."/>
            <person name="Tanguay P."/>
            <person name="Feau N."/>
            <person name="Henrissat B."/>
            <person name="Chan S.K."/>
            <person name="Hesse-Orce U."/>
            <person name="Alamouti S.M."/>
            <person name="Tsui C.K.M."/>
            <person name="Docking R.T."/>
            <person name="Levasseur A."/>
            <person name="Haridas S."/>
            <person name="Robertson G."/>
            <person name="Birol I."/>
            <person name="Holt R.A."/>
            <person name="Marra M.A."/>
            <person name="Hamelin R.C."/>
            <person name="Hirst M."/>
            <person name="Jones S.J.M."/>
            <person name="Bohlmann J."/>
            <person name="Breuil C."/>
        </authorList>
    </citation>
    <scope>NUCLEOTIDE SEQUENCE [LARGE SCALE GENOMIC DNA]</scope>
    <source>
        <strain evidence="2">kw1407 / UAMH 11150</strain>
    </source>
</reference>
<organism evidence="2">
    <name type="scientific">Grosmannia clavigera (strain kw1407 / UAMH 11150)</name>
    <name type="common">Blue stain fungus</name>
    <name type="synonym">Graphiocladiella clavigera</name>
    <dbReference type="NCBI Taxonomy" id="655863"/>
    <lineage>
        <taxon>Eukaryota</taxon>
        <taxon>Fungi</taxon>
        <taxon>Dikarya</taxon>
        <taxon>Ascomycota</taxon>
        <taxon>Pezizomycotina</taxon>
        <taxon>Sordariomycetes</taxon>
        <taxon>Sordariomycetidae</taxon>
        <taxon>Ophiostomatales</taxon>
        <taxon>Ophiostomataceae</taxon>
        <taxon>Leptographium</taxon>
    </lineage>
</organism>
<dbReference type="EMBL" id="GL629735">
    <property type="protein sequence ID" value="EFX06021.1"/>
    <property type="molecule type" value="Genomic_DNA"/>
</dbReference>
<dbReference type="RefSeq" id="XP_014175503.1">
    <property type="nucleotide sequence ID" value="XM_014320028.1"/>
</dbReference>
<dbReference type="InParanoid" id="F0XAN1"/>
<evidence type="ECO:0000313" key="2">
    <source>
        <dbReference type="Proteomes" id="UP000007796"/>
    </source>
</evidence>
<dbReference type="InterPro" id="IPR015926">
    <property type="entry name" value="Cytolysin/lectin"/>
</dbReference>
<dbReference type="eggNOG" id="ENOG502S59V">
    <property type="taxonomic scope" value="Eukaryota"/>
</dbReference>